<evidence type="ECO:0000313" key="2">
    <source>
        <dbReference type="EMBL" id="MBW0521794.1"/>
    </source>
</evidence>
<evidence type="ECO:0000256" key="1">
    <source>
        <dbReference type="SAM" id="MobiDB-lite"/>
    </source>
</evidence>
<dbReference type="AlphaFoldDB" id="A0A9Q3EII3"/>
<protein>
    <submittedName>
        <fullName evidence="2">Uncharacterized protein</fullName>
    </submittedName>
</protein>
<sequence length="89" mass="9772">MASLKDHQEAFRKMVGTYLSLEESWNSCISPQVAFAMEVNSPFLPSVITRTSQEVKYPKSKSIATTTNPSGGARRMESDSGSGLKTQKK</sequence>
<feature type="region of interest" description="Disordered" evidence="1">
    <location>
        <begin position="55"/>
        <end position="89"/>
    </location>
</feature>
<reference evidence="2" key="1">
    <citation type="submission" date="2021-03" db="EMBL/GenBank/DDBJ databases">
        <title>Draft genome sequence of rust myrtle Austropuccinia psidii MF-1, a brazilian biotype.</title>
        <authorList>
            <person name="Quecine M.C."/>
            <person name="Pachon D.M.R."/>
            <person name="Bonatelli M.L."/>
            <person name="Correr F.H."/>
            <person name="Franceschini L.M."/>
            <person name="Leite T.F."/>
            <person name="Margarido G.R.A."/>
            <person name="Almeida C.A."/>
            <person name="Ferrarezi J.A."/>
            <person name="Labate C.A."/>
        </authorList>
    </citation>
    <scope>NUCLEOTIDE SEQUENCE</scope>
    <source>
        <strain evidence="2">MF-1</strain>
    </source>
</reference>
<proteinExistence type="predicted"/>
<keyword evidence="3" id="KW-1185">Reference proteome</keyword>
<gene>
    <name evidence="2" type="ORF">O181_061509</name>
</gene>
<feature type="compositionally biased region" description="Polar residues" evidence="1">
    <location>
        <begin position="79"/>
        <end position="89"/>
    </location>
</feature>
<organism evidence="2 3">
    <name type="scientific">Austropuccinia psidii MF-1</name>
    <dbReference type="NCBI Taxonomy" id="1389203"/>
    <lineage>
        <taxon>Eukaryota</taxon>
        <taxon>Fungi</taxon>
        <taxon>Dikarya</taxon>
        <taxon>Basidiomycota</taxon>
        <taxon>Pucciniomycotina</taxon>
        <taxon>Pucciniomycetes</taxon>
        <taxon>Pucciniales</taxon>
        <taxon>Sphaerophragmiaceae</taxon>
        <taxon>Austropuccinia</taxon>
    </lineage>
</organism>
<dbReference type="EMBL" id="AVOT02029094">
    <property type="protein sequence ID" value="MBW0521794.1"/>
    <property type="molecule type" value="Genomic_DNA"/>
</dbReference>
<comment type="caution">
    <text evidence="2">The sequence shown here is derived from an EMBL/GenBank/DDBJ whole genome shotgun (WGS) entry which is preliminary data.</text>
</comment>
<name>A0A9Q3EII3_9BASI</name>
<dbReference type="Proteomes" id="UP000765509">
    <property type="component" value="Unassembled WGS sequence"/>
</dbReference>
<evidence type="ECO:0000313" key="3">
    <source>
        <dbReference type="Proteomes" id="UP000765509"/>
    </source>
</evidence>
<accession>A0A9Q3EII3</accession>